<dbReference type="CDD" id="cd01276">
    <property type="entry name" value="PKCI_related"/>
    <property type="match status" value="1"/>
</dbReference>
<dbReference type="Proteomes" id="UP000176005">
    <property type="component" value="Unassembled WGS sequence"/>
</dbReference>
<feature type="domain" description="HIT" evidence="4">
    <location>
        <begin position="10"/>
        <end position="125"/>
    </location>
</feature>
<proteinExistence type="predicted"/>
<dbReference type="Gene3D" id="3.30.428.10">
    <property type="entry name" value="HIT-like"/>
    <property type="match status" value="1"/>
</dbReference>
<dbReference type="InterPro" id="IPR001310">
    <property type="entry name" value="Histidine_triad_HIT"/>
</dbReference>
<accession>A0A1E7KZK4</accession>
<evidence type="ECO:0000256" key="2">
    <source>
        <dbReference type="PIRSR" id="PIRSR601310-3"/>
    </source>
</evidence>
<name>A0A1E7KZK4_9ACTN</name>
<gene>
    <name evidence="5" type="ORF">AN218_22195</name>
</gene>
<organism evidence="5 6">
    <name type="scientific">Streptomyces nanshensis</name>
    <dbReference type="NCBI Taxonomy" id="518642"/>
    <lineage>
        <taxon>Bacteria</taxon>
        <taxon>Bacillati</taxon>
        <taxon>Actinomycetota</taxon>
        <taxon>Actinomycetes</taxon>
        <taxon>Kitasatosporales</taxon>
        <taxon>Streptomycetaceae</taxon>
        <taxon>Streptomyces</taxon>
    </lineage>
</organism>
<dbReference type="RefSeq" id="WP_070018657.1">
    <property type="nucleotide sequence ID" value="NZ_LJGW01000376.1"/>
</dbReference>
<sequence>MAGEPQADCLFCKIVAGEVPATVVRETETTVAFRDINPQAPTHVLVIPKAHYPDAVTLAEEAPQLAAQVLTAAGEVAEAENIVASETGPGTGYRVVFNTGPGAGQTVFHVHAHVLGGRGFNWPPG</sequence>
<dbReference type="GO" id="GO:0003824">
    <property type="term" value="F:catalytic activity"/>
    <property type="evidence" value="ECO:0007669"/>
    <property type="project" value="InterPro"/>
</dbReference>
<dbReference type="EMBL" id="LJGW01000376">
    <property type="protein sequence ID" value="OEV09360.1"/>
    <property type="molecule type" value="Genomic_DNA"/>
</dbReference>
<dbReference type="PROSITE" id="PS51084">
    <property type="entry name" value="HIT_2"/>
    <property type="match status" value="1"/>
</dbReference>
<feature type="active site" description="Tele-AMP-histidine intermediate" evidence="1">
    <location>
        <position position="111"/>
    </location>
</feature>
<dbReference type="AlphaFoldDB" id="A0A1E7KZK4"/>
<dbReference type="PRINTS" id="PR00332">
    <property type="entry name" value="HISTRIAD"/>
</dbReference>
<feature type="short sequence motif" description="Histidine triad motif" evidence="2 3">
    <location>
        <begin position="109"/>
        <end position="113"/>
    </location>
</feature>
<evidence type="ECO:0000313" key="5">
    <source>
        <dbReference type="EMBL" id="OEV09360.1"/>
    </source>
</evidence>
<evidence type="ECO:0000256" key="3">
    <source>
        <dbReference type="PROSITE-ProRule" id="PRU00464"/>
    </source>
</evidence>
<comment type="caution">
    <text evidence="5">The sequence shown here is derived from an EMBL/GenBank/DDBJ whole genome shotgun (WGS) entry which is preliminary data.</text>
</comment>
<evidence type="ECO:0000259" key="4">
    <source>
        <dbReference type="PROSITE" id="PS51084"/>
    </source>
</evidence>
<dbReference type="PATRIC" id="fig|518642.10.peg.5324"/>
<dbReference type="SUPFAM" id="SSF54197">
    <property type="entry name" value="HIT-like"/>
    <property type="match status" value="1"/>
</dbReference>
<evidence type="ECO:0000256" key="1">
    <source>
        <dbReference type="PIRSR" id="PIRSR601310-1"/>
    </source>
</evidence>
<dbReference type="PANTHER" id="PTHR23089">
    <property type="entry name" value="HISTIDINE TRIAD HIT PROTEIN"/>
    <property type="match status" value="1"/>
</dbReference>
<reference evidence="5 6" key="1">
    <citation type="journal article" date="2016" name="Front. Microbiol.">
        <title>Comparative Genomics Analysis of Streptomyces Species Reveals Their Adaptation to the Marine Environment and Their Diversity at the Genomic Level.</title>
        <authorList>
            <person name="Tian X."/>
            <person name="Zhang Z."/>
            <person name="Yang T."/>
            <person name="Chen M."/>
            <person name="Li J."/>
            <person name="Chen F."/>
            <person name="Yang J."/>
            <person name="Li W."/>
            <person name="Zhang B."/>
            <person name="Zhang Z."/>
            <person name="Wu J."/>
            <person name="Zhang C."/>
            <person name="Long L."/>
            <person name="Xiao J."/>
        </authorList>
    </citation>
    <scope>NUCLEOTIDE SEQUENCE [LARGE SCALE GENOMIC DNA]</scope>
    <source>
        <strain evidence="5 6">SCSIO 10429</strain>
    </source>
</reference>
<keyword evidence="6" id="KW-1185">Reference proteome</keyword>
<dbReference type="Pfam" id="PF01230">
    <property type="entry name" value="HIT"/>
    <property type="match status" value="1"/>
</dbReference>
<evidence type="ECO:0000313" key="6">
    <source>
        <dbReference type="Proteomes" id="UP000176005"/>
    </source>
</evidence>
<protein>
    <submittedName>
        <fullName evidence="5">Histidine triad (HIT) protein</fullName>
    </submittedName>
</protein>
<dbReference type="InterPro" id="IPR011146">
    <property type="entry name" value="HIT-like"/>
</dbReference>
<dbReference type="InterPro" id="IPR036265">
    <property type="entry name" value="HIT-like_sf"/>
</dbReference>